<gene>
    <name evidence="3" type="ORF">LTR24_007442</name>
</gene>
<comment type="caution">
    <text evidence="3">The sequence shown here is derived from an EMBL/GenBank/DDBJ whole genome shotgun (WGS) entry which is preliminary data.</text>
</comment>
<name>A0ABR0K4N7_9EURO</name>
<organism evidence="3 4">
    <name type="scientific">Lithohypha guttulata</name>
    <dbReference type="NCBI Taxonomy" id="1690604"/>
    <lineage>
        <taxon>Eukaryota</taxon>
        <taxon>Fungi</taxon>
        <taxon>Dikarya</taxon>
        <taxon>Ascomycota</taxon>
        <taxon>Pezizomycotina</taxon>
        <taxon>Eurotiomycetes</taxon>
        <taxon>Chaetothyriomycetidae</taxon>
        <taxon>Chaetothyriales</taxon>
        <taxon>Trichomeriaceae</taxon>
        <taxon>Lithohypha</taxon>
    </lineage>
</organism>
<proteinExistence type="predicted"/>
<evidence type="ECO:0000256" key="2">
    <source>
        <dbReference type="SAM" id="MobiDB-lite"/>
    </source>
</evidence>
<feature type="coiled-coil region" evidence="1">
    <location>
        <begin position="126"/>
        <end position="160"/>
    </location>
</feature>
<keyword evidence="4" id="KW-1185">Reference proteome</keyword>
<feature type="region of interest" description="Disordered" evidence="2">
    <location>
        <begin position="175"/>
        <end position="221"/>
    </location>
</feature>
<feature type="region of interest" description="Disordered" evidence="2">
    <location>
        <begin position="1"/>
        <end position="46"/>
    </location>
</feature>
<reference evidence="3 4" key="1">
    <citation type="submission" date="2023-08" db="EMBL/GenBank/DDBJ databases">
        <title>Black Yeasts Isolated from many extreme environments.</title>
        <authorList>
            <person name="Coleine C."/>
            <person name="Stajich J.E."/>
            <person name="Selbmann L."/>
        </authorList>
    </citation>
    <scope>NUCLEOTIDE SEQUENCE [LARGE SCALE GENOMIC DNA]</scope>
    <source>
        <strain evidence="3 4">CCFEE 5885</strain>
    </source>
</reference>
<dbReference type="EMBL" id="JAVRRG010000112">
    <property type="protein sequence ID" value="KAK5084833.1"/>
    <property type="molecule type" value="Genomic_DNA"/>
</dbReference>
<evidence type="ECO:0000313" key="3">
    <source>
        <dbReference type="EMBL" id="KAK5084833.1"/>
    </source>
</evidence>
<accession>A0ABR0K4N7</accession>
<protein>
    <submittedName>
        <fullName evidence="3">Uncharacterized protein</fullName>
    </submittedName>
</protein>
<feature type="compositionally biased region" description="Basic and acidic residues" evidence="2">
    <location>
        <begin position="207"/>
        <end position="221"/>
    </location>
</feature>
<feature type="compositionally biased region" description="Basic and acidic residues" evidence="2">
    <location>
        <begin position="185"/>
        <end position="196"/>
    </location>
</feature>
<keyword evidence="1" id="KW-0175">Coiled coil</keyword>
<evidence type="ECO:0000313" key="4">
    <source>
        <dbReference type="Proteomes" id="UP001345013"/>
    </source>
</evidence>
<dbReference type="Proteomes" id="UP001345013">
    <property type="component" value="Unassembled WGS sequence"/>
</dbReference>
<evidence type="ECO:0000256" key="1">
    <source>
        <dbReference type="SAM" id="Coils"/>
    </source>
</evidence>
<sequence length="221" mass="23942">MSDYEGGWPEQEAEERQQVTSNTAYTDHATAHGNSDYSRPGPPMAIASMTMRERVASPPEAQLLLTSEAMRQEAEERQRAEDKEHQRITNTRFVGFMVAHGGDGLAPGSSVSNRLAQANQVVASVNIDLAREVVRLEGEIAQLHQRNAILQTKNKALESHITAIPTQIEASTSVAAEAGSTVGARSDDGAEKDRANAIDVESTSTNEKGEKDESELGEKEQ</sequence>